<keyword evidence="14" id="KW-0486">Methionine biosynthesis</keyword>
<dbReference type="Pfam" id="PF01118">
    <property type="entry name" value="Semialdhyde_dh"/>
    <property type="match status" value="1"/>
</dbReference>
<protein>
    <recommendedName>
        <fullName evidence="7">aspartate-semialdehyde dehydrogenase</fullName>
        <ecNumber evidence="7">1.2.1.11</ecNumber>
    </recommendedName>
</protein>
<dbReference type="InterPro" id="IPR000534">
    <property type="entry name" value="Semialdehyde_DH_NAD-bd"/>
</dbReference>
<comment type="pathway">
    <text evidence="2">Amino-acid biosynthesis; L-methionine biosynthesis via de novo pathway; L-homoserine from L-aspartate: step 2/3.</text>
</comment>
<dbReference type="GO" id="GO:0009088">
    <property type="term" value="P:threonine biosynthetic process"/>
    <property type="evidence" value="ECO:0007669"/>
    <property type="project" value="UniProtKB-UniPathway"/>
</dbReference>
<dbReference type="EMBL" id="AP023214">
    <property type="protein sequence ID" value="BCG49316.1"/>
    <property type="molecule type" value="Genomic_DNA"/>
</dbReference>
<evidence type="ECO:0000256" key="2">
    <source>
        <dbReference type="ARBA" id="ARBA00005021"/>
    </source>
</evidence>
<dbReference type="SUPFAM" id="SSF55347">
    <property type="entry name" value="Glyceraldehyde-3-phosphate dehydrogenase-like, C-terminal domain"/>
    <property type="match status" value="1"/>
</dbReference>
<dbReference type="InterPro" id="IPR000319">
    <property type="entry name" value="Asp-semialdehyde_DH_CS"/>
</dbReference>
<dbReference type="RefSeq" id="WP_201329409.1">
    <property type="nucleotide sequence ID" value="NZ_AP023214.1"/>
</dbReference>
<dbReference type="Pfam" id="PF02774">
    <property type="entry name" value="Semialdhyde_dhC"/>
    <property type="match status" value="1"/>
</dbReference>
<dbReference type="Proteomes" id="UP000595596">
    <property type="component" value="Chromosome"/>
</dbReference>
<dbReference type="InterPro" id="IPR012280">
    <property type="entry name" value="Semialdhyde_DH_dimer_dom"/>
</dbReference>
<dbReference type="GO" id="GO:0046983">
    <property type="term" value="F:protein dimerization activity"/>
    <property type="evidence" value="ECO:0007669"/>
    <property type="project" value="InterPro"/>
</dbReference>
<dbReference type="GO" id="GO:0004073">
    <property type="term" value="F:aspartate-semialdehyde dehydrogenase activity"/>
    <property type="evidence" value="ECO:0007669"/>
    <property type="project" value="UniProtKB-EC"/>
</dbReference>
<evidence type="ECO:0000256" key="6">
    <source>
        <dbReference type="ARBA" id="ARBA00011738"/>
    </source>
</evidence>
<evidence type="ECO:0000256" key="9">
    <source>
        <dbReference type="ARBA" id="ARBA00022697"/>
    </source>
</evidence>
<keyword evidence="10" id="KW-0521">NADP</keyword>
<dbReference type="NCBIfam" id="NF005144">
    <property type="entry name" value="PRK06598.1"/>
    <property type="match status" value="1"/>
</dbReference>
<feature type="active site" description="Proton acceptor" evidence="16">
    <location>
        <position position="247"/>
    </location>
</feature>
<dbReference type="PANTHER" id="PTHR46278">
    <property type="entry name" value="DEHYDROGENASE, PUTATIVE-RELATED"/>
    <property type="match status" value="1"/>
</dbReference>
<gene>
    <name evidence="18" type="primary">asd</name>
    <name evidence="18" type="ORF">CRDco_0940</name>
</gene>
<evidence type="ECO:0000256" key="3">
    <source>
        <dbReference type="ARBA" id="ARBA00005076"/>
    </source>
</evidence>
<sequence>MIKLGIIGWRGLVGSVFLNRIKNSFINKHCEIFLFSTNKILIKNNVFNAFDTKILLNMNILVCCQGSDYTKNILKKIKTKKWKGYWIDSSSFLRMNNESLIVLDPLNKNLINKSLKNKKFFAGANCTVSLALLLFKNFLNLNLIEWISSSSYQAISGAGSKLISETIGEINSTKNLQTNLLSLEKSIKLSFNKKIPMVFNAKPWIDKKVNFGQTKEEWKSSSEASKILGEKINIDSNCVRITSLRCHSQYFLFKIKKNLHLNNIYEILNDKYVYLVKNDENHSKNILTPYNVCGKLKIFAGRIKKSLFDNKIFSLFSVGDQLLWGAAEPIKRFTEILLNFIL</sequence>
<evidence type="ECO:0000256" key="16">
    <source>
        <dbReference type="PIRSR" id="PIRSR000148-1"/>
    </source>
</evidence>
<evidence type="ECO:0000313" key="18">
    <source>
        <dbReference type="EMBL" id="BCG49316.1"/>
    </source>
</evidence>
<evidence type="ECO:0000256" key="5">
    <source>
        <dbReference type="ARBA" id="ARBA00010584"/>
    </source>
</evidence>
<accession>A0A7R6VZB2</accession>
<comment type="pathway">
    <text evidence="4">Amino-acid biosynthesis; L-threonine biosynthesis; L-threonine from L-aspartate: step 2/5.</text>
</comment>
<organism evidence="18 19">
    <name type="scientific">Candidatus Carsonella ruddii</name>
    <name type="common">Diaphorina cf. continua</name>
    <dbReference type="NCBI Taxonomy" id="2661587"/>
    <lineage>
        <taxon>Bacteria</taxon>
        <taxon>Pseudomonadati</taxon>
        <taxon>Pseudomonadota</taxon>
        <taxon>Gammaproteobacteria</taxon>
        <taxon>Oceanospirillales</taxon>
        <taxon>Halomonadaceae</taxon>
        <taxon>Zymobacter group</taxon>
        <taxon>Candidatus Carsonella</taxon>
    </lineage>
</organism>
<dbReference type="InterPro" id="IPR036291">
    <property type="entry name" value="NAD(P)-bd_dom_sf"/>
</dbReference>
<feature type="domain" description="Semialdehyde dehydrogenase NAD-binding" evidence="17">
    <location>
        <begin position="3"/>
        <end position="114"/>
    </location>
</feature>
<comment type="pathway">
    <text evidence="3">Amino-acid biosynthesis; L-lysine biosynthesis via DAP pathway; (S)-tetrahydrodipicolinate from L-aspartate: step 2/4.</text>
</comment>
<keyword evidence="19" id="KW-1185">Reference proteome</keyword>
<proteinExistence type="inferred from homology"/>
<evidence type="ECO:0000256" key="11">
    <source>
        <dbReference type="ARBA" id="ARBA00022915"/>
    </source>
</evidence>
<evidence type="ECO:0000256" key="14">
    <source>
        <dbReference type="ARBA" id="ARBA00023167"/>
    </source>
</evidence>
<dbReference type="GO" id="GO:0050661">
    <property type="term" value="F:NADP binding"/>
    <property type="evidence" value="ECO:0007669"/>
    <property type="project" value="InterPro"/>
</dbReference>
<evidence type="ECO:0000256" key="4">
    <source>
        <dbReference type="ARBA" id="ARBA00005097"/>
    </source>
</evidence>
<dbReference type="PIRSF" id="PIRSF000148">
    <property type="entry name" value="ASA_dh"/>
    <property type="match status" value="1"/>
</dbReference>
<dbReference type="PROSITE" id="PS01103">
    <property type="entry name" value="ASD"/>
    <property type="match status" value="1"/>
</dbReference>
<dbReference type="GO" id="GO:0009086">
    <property type="term" value="P:methionine biosynthetic process"/>
    <property type="evidence" value="ECO:0007669"/>
    <property type="project" value="UniProtKB-KW"/>
</dbReference>
<dbReference type="PANTHER" id="PTHR46278:SF4">
    <property type="entry name" value="ASPARTATE-SEMIALDEHYDE DEHYDROGENASE"/>
    <property type="match status" value="1"/>
</dbReference>
<dbReference type="UniPathway" id="UPA00050">
    <property type="reaction ID" value="UER00463"/>
</dbReference>
<dbReference type="Gene3D" id="3.30.360.10">
    <property type="entry name" value="Dihydrodipicolinate Reductase, domain 2"/>
    <property type="match status" value="1"/>
</dbReference>
<evidence type="ECO:0000256" key="15">
    <source>
        <dbReference type="ARBA" id="ARBA00047891"/>
    </source>
</evidence>
<comment type="function">
    <text evidence="1">Catalyzes the NADPH-dependent formation of L-aspartate-semialdehyde (L-ASA) by the reductive dephosphorylation of L-aspartyl-4-phosphate.</text>
</comment>
<dbReference type="AlphaFoldDB" id="A0A7R6VZB2"/>
<evidence type="ECO:0000256" key="7">
    <source>
        <dbReference type="ARBA" id="ARBA00013120"/>
    </source>
</evidence>
<dbReference type="UniPathway" id="UPA00034">
    <property type="reaction ID" value="UER00016"/>
</dbReference>
<keyword evidence="13" id="KW-0457">Lysine biosynthesis</keyword>
<evidence type="ECO:0000313" key="19">
    <source>
        <dbReference type="Proteomes" id="UP000595596"/>
    </source>
</evidence>
<keyword evidence="9" id="KW-0791">Threonine biosynthesis</keyword>
<dbReference type="Gene3D" id="3.40.50.720">
    <property type="entry name" value="NAD(P)-binding Rossmann-like Domain"/>
    <property type="match status" value="1"/>
</dbReference>
<name>A0A7R6VZB2_CARRU</name>
<feature type="active site" description="Acyl-thioester intermediate" evidence="16">
    <location>
        <position position="126"/>
    </location>
</feature>
<dbReference type="EC" id="1.2.1.11" evidence="7"/>
<evidence type="ECO:0000256" key="1">
    <source>
        <dbReference type="ARBA" id="ARBA00002492"/>
    </source>
</evidence>
<keyword evidence="8" id="KW-0028">Amino-acid biosynthesis</keyword>
<comment type="subunit">
    <text evidence="6">Homodimer.</text>
</comment>
<dbReference type="UniPathway" id="UPA00051">
    <property type="reaction ID" value="UER00464"/>
</dbReference>
<dbReference type="GO" id="GO:0019877">
    <property type="term" value="P:diaminopimelate biosynthetic process"/>
    <property type="evidence" value="ECO:0007669"/>
    <property type="project" value="UniProtKB-KW"/>
</dbReference>
<evidence type="ECO:0000259" key="17">
    <source>
        <dbReference type="SMART" id="SM00859"/>
    </source>
</evidence>
<dbReference type="SUPFAM" id="SSF51735">
    <property type="entry name" value="NAD(P)-binding Rossmann-fold domains"/>
    <property type="match status" value="1"/>
</dbReference>
<dbReference type="SMART" id="SM00859">
    <property type="entry name" value="Semialdhyde_dh"/>
    <property type="match status" value="1"/>
</dbReference>
<dbReference type="KEGG" id="crr:CRDco_0940"/>
<evidence type="ECO:0000256" key="12">
    <source>
        <dbReference type="ARBA" id="ARBA00023002"/>
    </source>
</evidence>
<keyword evidence="12" id="KW-0560">Oxidoreductase</keyword>
<comment type="catalytic activity">
    <reaction evidence="15">
        <text>L-aspartate 4-semialdehyde + phosphate + NADP(+) = 4-phospho-L-aspartate + NADPH + H(+)</text>
        <dbReference type="Rhea" id="RHEA:24284"/>
        <dbReference type="ChEBI" id="CHEBI:15378"/>
        <dbReference type="ChEBI" id="CHEBI:43474"/>
        <dbReference type="ChEBI" id="CHEBI:57535"/>
        <dbReference type="ChEBI" id="CHEBI:57783"/>
        <dbReference type="ChEBI" id="CHEBI:58349"/>
        <dbReference type="ChEBI" id="CHEBI:537519"/>
        <dbReference type="EC" id="1.2.1.11"/>
    </reaction>
</comment>
<reference evidence="18 19" key="1">
    <citation type="journal article" date="2020" name="Genome Biol. Evol.">
        <title>Comparative Genomics Underlines Multiple Roles of Profftella, an Obligate Symbiont of Psyllids: Providing Toxins, Vitamins, and Carotenoids.</title>
        <authorList>
            <person name="Nakabachi A."/>
            <person name="Piel J."/>
            <person name="Malenovsky I."/>
            <person name="Hirose Y."/>
        </authorList>
    </citation>
    <scope>NUCLEOTIDE SEQUENCE [LARGE SCALE GENOMIC DNA]</scope>
    <source>
        <strain evidence="18 19">Dco</strain>
    </source>
</reference>
<comment type="similarity">
    <text evidence="5">Belongs to the aspartate-semialdehyde dehydrogenase family.</text>
</comment>
<dbReference type="GO" id="GO:0009089">
    <property type="term" value="P:lysine biosynthetic process via diaminopimelate"/>
    <property type="evidence" value="ECO:0007669"/>
    <property type="project" value="UniProtKB-UniPathway"/>
</dbReference>
<evidence type="ECO:0000256" key="13">
    <source>
        <dbReference type="ARBA" id="ARBA00023154"/>
    </source>
</evidence>
<evidence type="ECO:0000256" key="10">
    <source>
        <dbReference type="ARBA" id="ARBA00022857"/>
    </source>
</evidence>
<keyword evidence="11" id="KW-0220">Diaminopimelate biosynthesis</keyword>
<dbReference type="GO" id="GO:0051287">
    <property type="term" value="F:NAD binding"/>
    <property type="evidence" value="ECO:0007669"/>
    <property type="project" value="InterPro"/>
</dbReference>
<evidence type="ECO:0000256" key="8">
    <source>
        <dbReference type="ARBA" id="ARBA00022605"/>
    </source>
</evidence>